<organism evidence="14 15">
    <name type="scientific">Geochorda subterranea</name>
    <dbReference type="NCBI Taxonomy" id="3109564"/>
    <lineage>
        <taxon>Bacteria</taxon>
        <taxon>Bacillati</taxon>
        <taxon>Bacillota</taxon>
        <taxon>Limnochordia</taxon>
        <taxon>Limnochordales</taxon>
        <taxon>Geochordaceae</taxon>
        <taxon>Geochorda</taxon>
    </lineage>
</organism>
<comment type="cofactor">
    <cofactor evidence="10">
        <name>Zn(2+)</name>
        <dbReference type="ChEBI" id="CHEBI:29105"/>
    </cofactor>
    <text evidence="10">Binds 1 zinc ion per subunit.</text>
</comment>
<dbReference type="InterPro" id="IPR013155">
    <property type="entry name" value="M/V/L/I-tRNA-synth_anticd-bd"/>
</dbReference>
<dbReference type="SUPFAM" id="SSF52374">
    <property type="entry name" value="Nucleotidylyl transferase"/>
    <property type="match status" value="1"/>
</dbReference>
<dbReference type="Gene3D" id="3.40.50.620">
    <property type="entry name" value="HUPs"/>
    <property type="match status" value="2"/>
</dbReference>
<dbReference type="Pfam" id="PF00133">
    <property type="entry name" value="tRNA-synt_1"/>
    <property type="match status" value="1"/>
</dbReference>
<proteinExistence type="inferred from homology"/>
<comment type="similarity">
    <text evidence="1 10">Belongs to the class-I aminoacyl-tRNA synthetase family. IleS type 1 subfamily.</text>
</comment>
<dbReference type="SUPFAM" id="SSF47323">
    <property type="entry name" value="Anticodon-binding domain of a subclass of class I aminoacyl-tRNA synthetases"/>
    <property type="match status" value="1"/>
</dbReference>
<keyword evidence="6 10" id="KW-0648">Protein biosynthesis</keyword>
<dbReference type="PRINTS" id="PR00984">
    <property type="entry name" value="TRNASYNTHILE"/>
</dbReference>
<evidence type="ECO:0000256" key="5">
    <source>
        <dbReference type="ARBA" id="ARBA00022840"/>
    </source>
</evidence>
<evidence type="ECO:0000256" key="8">
    <source>
        <dbReference type="ARBA" id="ARBA00025217"/>
    </source>
</evidence>
<dbReference type="EMBL" id="CP141614">
    <property type="protein sequence ID" value="WRP13411.1"/>
    <property type="molecule type" value="Genomic_DNA"/>
</dbReference>
<dbReference type="InterPro" id="IPR023585">
    <property type="entry name" value="Ile-tRNA-ligase_type1"/>
</dbReference>
<keyword evidence="10" id="KW-0862">Zinc</keyword>
<dbReference type="CDD" id="cd00818">
    <property type="entry name" value="IleRS_core"/>
    <property type="match status" value="1"/>
</dbReference>
<evidence type="ECO:0000259" key="13">
    <source>
        <dbReference type="Pfam" id="PF08264"/>
    </source>
</evidence>
<evidence type="ECO:0000259" key="12">
    <source>
        <dbReference type="Pfam" id="PF06827"/>
    </source>
</evidence>
<reference evidence="15" key="1">
    <citation type="submission" date="2023-12" db="EMBL/GenBank/DDBJ databases">
        <title>Novel isolates from deep terrestrial aquifers shed light on the physiology and ecology of the class Limnochordia.</title>
        <authorList>
            <person name="Karnachuk O.V."/>
            <person name="Lukina A.P."/>
            <person name="Avakyan M.R."/>
            <person name="Kadnikov V."/>
            <person name="Begmatov S."/>
            <person name="Beletsky A.V."/>
            <person name="Mardanov A.V."/>
            <person name="Ravin N.V."/>
        </authorList>
    </citation>
    <scope>NUCLEOTIDE SEQUENCE [LARGE SCALE GENOMIC DNA]</scope>
    <source>
        <strain evidence="15">LN</strain>
    </source>
</reference>
<evidence type="ECO:0000256" key="3">
    <source>
        <dbReference type="ARBA" id="ARBA00022598"/>
    </source>
</evidence>
<dbReference type="InterPro" id="IPR001412">
    <property type="entry name" value="aa-tRNA-synth_I_CS"/>
</dbReference>
<evidence type="ECO:0000256" key="2">
    <source>
        <dbReference type="ARBA" id="ARBA00022490"/>
    </source>
</evidence>
<keyword evidence="3 10" id="KW-0436">Ligase</keyword>
<evidence type="ECO:0000256" key="4">
    <source>
        <dbReference type="ARBA" id="ARBA00022741"/>
    </source>
</evidence>
<feature type="binding site" evidence="10">
    <location>
        <position position="931"/>
    </location>
    <ligand>
        <name>Zn(2+)</name>
        <dbReference type="ChEBI" id="CHEBI:29105"/>
    </ligand>
</feature>
<dbReference type="CDD" id="cd07960">
    <property type="entry name" value="Anticodon_Ia_Ile_BEm"/>
    <property type="match status" value="1"/>
</dbReference>
<dbReference type="InterPro" id="IPR050081">
    <property type="entry name" value="Ile-tRNA_ligase"/>
</dbReference>
<comment type="domain">
    <text evidence="10">IleRS has two distinct active sites: one for aminoacylation and one for editing. The misactivated valine is translocated from the active site to the editing site, which sterically excludes the correctly activated isoleucine. The single editing site contains two valyl binding pockets, one specific for each substrate (Val-AMP or Val-tRNA(Ile)).</text>
</comment>
<dbReference type="Pfam" id="PF08264">
    <property type="entry name" value="Anticodon_1"/>
    <property type="match status" value="1"/>
</dbReference>
<dbReference type="InterPro" id="IPR014729">
    <property type="entry name" value="Rossmann-like_a/b/a_fold"/>
</dbReference>
<dbReference type="Gene3D" id="3.90.740.10">
    <property type="entry name" value="Valyl/Leucyl/Isoleucyl-tRNA synthetase, editing domain"/>
    <property type="match status" value="1"/>
</dbReference>
<keyword evidence="10" id="KW-0479">Metal-binding</keyword>
<feature type="binding site" evidence="10">
    <location>
        <position position="573"/>
    </location>
    <ligand>
        <name>L-isoleucyl-5'-AMP</name>
        <dbReference type="ChEBI" id="CHEBI:178002"/>
    </ligand>
</feature>
<dbReference type="InterPro" id="IPR009080">
    <property type="entry name" value="tRNAsynth_Ia_anticodon-bd"/>
</dbReference>
<gene>
    <name evidence="10 14" type="primary">ileS</name>
    <name evidence="14" type="ORF">VLY81_08090</name>
</gene>
<comment type="function">
    <text evidence="8 10">Catalyzes the attachment of isoleucine to tRNA(Ile). As IleRS can inadvertently accommodate and process structurally similar amino acids such as valine, to avoid such errors it has two additional distinct tRNA(Ile)-dependent editing activities. One activity is designated as 'pretransfer' editing and involves the hydrolysis of activated Val-AMP. The other activity is designated 'posttransfer' editing and involves deacylation of mischarged Val-tRNA(Ile).</text>
</comment>
<dbReference type="InterPro" id="IPR033708">
    <property type="entry name" value="Anticodon_Ile_BEm"/>
</dbReference>
<feature type="domain" description="Methionyl/Valyl/Leucyl/Isoleucyl-tRNA synthetase anticodon-binding" evidence="13">
    <location>
        <begin position="697"/>
        <end position="849"/>
    </location>
</feature>
<feature type="binding site" evidence="10">
    <location>
        <position position="617"/>
    </location>
    <ligand>
        <name>ATP</name>
        <dbReference type="ChEBI" id="CHEBI:30616"/>
    </ligand>
</feature>
<dbReference type="PROSITE" id="PS00178">
    <property type="entry name" value="AA_TRNA_LIGASE_I"/>
    <property type="match status" value="1"/>
</dbReference>
<dbReference type="InterPro" id="IPR002301">
    <property type="entry name" value="Ile-tRNA-ligase"/>
</dbReference>
<sequence length="939" mass="106328">MGTDTKAQRRQTGADYSRTVLTPRTAFPMKADLPRREPQWQAFWEERRLYQRLQQERKAAGAPLFVLHDGPPYANGHIHLGTALNKILKDFIVRVRAMEGMLAPYVPGWDTHGMPIEHEVVRRHGVDRHAMPVVEFRRLCREYALHFVDVQREEFKRLGVWGDWEHPYLTLEPEYEARQVELFGQMVERGYIYRGVKPVYWCPRCETALAEAEVEYRDHTSPSIYVAFPFKEGTGVARELASDGAAIVIWTTTPWTLPANQAVAVHPDRPYVLARMGGRLLVVAEPRLAAVAERIGADDVEVLRRCQGFELMGATLSHPLEAREVPVVGDDMVSMEEGSGAVHIAPGHGHEDYEVGLRYQLPVVTPVDDQGRFTAEGGPYAGMPVDEANPVIVAHLEARGRLLASGSIQHQYPHCWRCKGPVLFRATEQWFASIDGFRRQALEAIDRVEWVPSWGRDRIRQMVAERLDWCISRQRAWGVPIPVFFCGRCRRPLMDRRSIEAVAALFRREGSDAWFTHEPEAILPPQTRCPHCGGTRFVKGTDTMDVWFDSGSSHRAVLEQREELRWPADLYLEGTDQHRGWFQSSLLTAVATRGEPPYRAVVTHGFVVDGQGRAMHKSLGNTVAPQEVIERYGADVLRLLVAASDYHEEVRVSDEILGRLAEAYRRIRNTARFLLGSLFDFRPDVDAVPYDQMEYLDRWALARTAELSDRCTLAYGRYEFHVPFHEIVRFCTVDMGGFYLDVLKDRLYCEAADSRTRRSAQTALYHILDVLVRLVAPVLVHTAEEIWQHMPEPRPHESVHLARWVDVSAWRRPELLEAMEPFFALRREALRALEQARAAGQIGSSLQAELSAKASASVVASLPVPVEQLVGWLMVASLELRATEDGTPSGDGASAWRVEVRPTAHPKCQRCWRHVPSVGSVPAWPDVCDRCAAVLEGAD</sequence>
<dbReference type="InterPro" id="IPR002300">
    <property type="entry name" value="aa-tRNA-synth_Ia"/>
</dbReference>
<dbReference type="Pfam" id="PF06827">
    <property type="entry name" value="zf-FPG_IleRS"/>
    <property type="match status" value="1"/>
</dbReference>
<feature type="domain" description="Aminoacyl-tRNA synthetase class Ia" evidence="11">
    <location>
        <begin position="39"/>
        <end position="652"/>
    </location>
</feature>
<feature type="domain" description="Zinc finger FPG/IleRS-type" evidence="12">
    <location>
        <begin position="907"/>
        <end position="933"/>
    </location>
</feature>
<dbReference type="SUPFAM" id="SSF50677">
    <property type="entry name" value="ValRS/IleRS/LeuRS editing domain"/>
    <property type="match status" value="1"/>
</dbReference>
<evidence type="ECO:0000313" key="15">
    <source>
        <dbReference type="Proteomes" id="UP001333102"/>
    </source>
</evidence>
<keyword evidence="4 10" id="KW-0547">Nucleotide-binding</keyword>
<evidence type="ECO:0000256" key="10">
    <source>
        <dbReference type="HAMAP-Rule" id="MF_02002"/>
    </source>
</evidence>
<evidence type="ECO:0000313" key="14">
    <source>
        <dbReference type="EMBL" id="WRP13411.1"/>
    </source>
</evidence>
<name>A0ABZ1BLS2_9FIRM</name>
<dbReference type="InterPro" id="IPR010663">
    <property type="entry name" value="Znf_FPG/IleRS"/>
</dbReference>
<feature type="binding site" evidence="10">
    <location>
        <position position="911"/>
    </location>
    <ligand>
        <name>Zn(2+)</name>
        <dbReference type="ChEBI" id="CHEBI:29105"/>
    </ligand>
</feature>
<dbReference type="GO" id="GO:0004822">
    <property type="term" value="F:isoleucine-tRNA ligase activity"/>
    <property type="evidence" value="ECO:0007669"/>
    <property type="project" value="UniProtKB-EC"/>
</dbReference>
<keyword evidence="15" id="KW-1185">Reference proteome</keyword>
<dbReference type="NCBIfam" id="TIGR00392">
    <property type="entry name" value="ileS"/>
    <property type="match status" value="1"/>
</dbReference>
<comment type="subunit">
    <text evidence="10">Monomer.</text>
</comment>
<keyword evidence="7 10" id="KW-0030">Aminoacyl-tRNA synthetase</keyword>
<dbReference type="InterPro" id="IPR009008">
    <property type="entry name" value="Val/Leu/Ile-tRNA-synth_edit"/>
</dbReference>
<keyword evidence="2 10" id="KW-0963">Cytoplasm</keyword>
<dbReference type="EC" id="6.1.1.5" evidence="10"/>
<accession>A0ABZ1BLS2</accession>
<feature type="short sequence motif" description="'HIGH' region" evidence="10">
    <location>
        <begin position="72"/>
        <end position="82"/>
    </location>
</feature>
<feature type="binding site" evidence="10">
    <location>
        <position position="928"/>
    </location>
    <ligand>
        <name>Zn(2+)</name>
        <dbReference type="ChEBI" id="CHEBI:29105"/>
    </ligand>
</feature>
<evidence type="ECO:0000256" key="9">
    <source>
        <dbReference type="ARBA" id="ARBA00048359"/>
    </source>
</evidence>
<dbReference type="Gene3D" id="1.10.730.20">
    <property type="match status" value="1"/>
</dbReference>
<protein>
    <recommendedName>
        <fullName evidence="10">Isoleucine--tRNA ligase</fullName>
        <ecNumber evidence="10">6.1.1.5</ecNumber>
    </recommendedName>
    <alternativeName>
        <fullName evidence="10">Isoleucyl-tRNA synthetase</fullName>
        <shortName evidence="10">IleRS</shortName>
    </alternativeName>
</protein>
<evidence type="ECO:0000256" key="6">
    <source>
        <dbReference type="ARBA" id="ARBA00022917"/>
    </source>
</evidence>
<dbReference type="PANTHER" id="PTHR42765">
    <property type="entry name" value="SOLEUCYL-TRNA SYNTHETASE"/>
    <property type="match status" value="1"/>
</dbReference>
<dbReference type="HAMAP" id="MF_02002">
    <property type="entry name" value="Ile_tRNA_synth_type1"/>
    <property type="match status" value="1"/>
</dbReference>
<evidence type="ECO:0000256" key="1">
    <source>
        <dbReference type="ARBA" id="ARBA00006887"/>
    </source>
</evidence>
<comment type="catalytic activity">
    <reaction evidence="9 10">
        <text>tRNA(Ile) + L-isoleucine + ATP = L-isoleucyl-tRNA(Ile) + AMP + diphosphate</text>
        <dbReference type="Rhea" id="RHEA:11060"/>
        <dbReference type="Rhea" id="RHEA-COMP:9666"/>
        <dbReference type="Rhea" id="RHEA-COMP:9695"/>
        <dbReference type="ChEBI" id="CHEBI:30616"/>
        <dbReference type="ChEBI" id="CHEBI:33019"/>
        <dbReference type="ChEBI" id="CHEBI:58045"/>
        <dbReference type="ChEBI" id="CHEBI:78442"/>
        <dbReference type="ChEBI" id="CHEBI:78528"/>
        <dbReference type="ChEBI" id="CHEBI:456215"/>
        <dbReference type="EC" id="6.1.1.5"/>
    </reaction>
</comment>
<dbReference type="Proteomes" id="UP001333102">
    <property type="component" value="Chromosome"/>
</dbReference>
<keyword evidence="5 10" id="KW-0067">ATP-binding</keyword>
<feature type="short sequence motif" description="'KMSKS' region" evidence="10">
    <location>
        <begin position="614"/>
        <end position="618"/>
    </location>
</feature>
<dbReference type="PANTHER" id="PTHR42765:SF1">
    <property type="entry name" value="ISOLEUCINE--TRNA LIGASE, MITOCHONDRIAL"/>
    <property type="match status" value="1"/>
</dbReference>
<comment type="subcellular location">
    <subcellularLocation>
        <location evidence="10">Cytoplasm</location>
    </subcellularLocation>
</comment>
<evidence type="ECO:0000256" key="7">
    <source>
        <dbReference type="ARBA" id="ARBA00023146"/>
    </source>
</evidence>
<evidence type="ECO:0000259" key="11">
    <source>
        <dbReference type="Pfam" id="PF00133"/>
    </source>
</evidence>
<feature type="binding site" evidence="10">
    <location>
        <position position="908"/>
    </location>
    <ligand>
        <name>Zn(2+)</name>
        <dbReference type="ChEBI" id="CHEBI:29105"/>
    </ligand>
</feature>
<dbReference type="RefSeq" id="WP_324667656.1">
    <property type="nucleotide sequence ID" value="NZ_CP141614.1"/>
</dbReference>